<dbReference type="PROSITE" id="PS50280">
    <property type="entry name" value="SET"/>
    <property type="match status" value="1"/>
</dbReference>
<sequence>MPPNVQPALRPDSSARDMGADGASNSSLDRAPVQAGDKPAGNTRGADRPLAAKFGSAHEPDDVLARAPENAPKATRHDEHGASPSSPRASSMPRHCRPVLTPALGPPPSQRSETHRTFDARRAARAVPAAALRAQLEASLPGGVFAPARWPYAIAHLREQFNPLATVFPVVQTFVSGIPAELTAAATPSSTCSAMRVVARTGASAVTAWIFLGRNLRIHQLGVVAAEDISAGEVLGQYLGEIEHVSVSRANRPRNNGYRLLMKQRPEGPTYPICAAINAEGMAGLMRFMNHSCEPAAEFREVSNGRRTTVVAATTWRIWRGEEVAVDYGDDLWFVCRCQRDGCRHRNIQDEEDT</sequence>
<dbReference type="EMBL" id="QXGD01000299">
    <property type="protein sequence ID" value="KAE9244213.1"/>
    <property type="molecule type" value="Genomic_DNA"/>
</dbReference>
<dbReference type="SMART" id="SM00317">
    <property type="entry name" value="SET"/>
    <property type="match status" value="1"/>
</dbReference>
<evidence type="ECO:0000313" key="6">
    <source>
        <dbReference type="Proteomes" id="UP000440367"/>
    </source>
</evidence>
<dbReference type="InterPro" id="IPR001214">
    <property type="entry name" value="SET_dom"/>
</dbReference>
<feature type="compositionally biased region" description="Basic and acidic residues" evidence="1">
    <location>
        <begin position="112"/>
        <end position="122"/>
    </location>
</feature>
<dbReference type="OrthoDB" id="308383at2759"/>
<dbReference type="Proteomes" id="UP000433483">
    <property type="component" value="Unassembled WGS sequence"/>
</dbReference>
<dbReference type="SUPFAM" id="SSF82199">
    <property type="entry name" value="SET domain"/>
    <property type="match status" value="1"/>
</dbReference>
<keyword evidence="5" id="KW-1185">Reference proteome</keyword>
<evidence type="ECO:0000256" key="1">
    <source>
        <dbReference type="SAM" id="MobiDB-lite"/>
    </source>
</evidence>
<feature type="compositionally biased region" description="Low complexity" evidence="1">
    <location>
        <begin position="82"/>
        <end position="93"/>
    </location>
</feature>
<dbReference type="Pfam" id="PF00856">
    <property type="entry name" value="SET"/>
    <property type="match status" value="1"/>
</dbReference>
<name>A0A6A3YXF0_9STRA</name>
<evidence type="ECO:0000313" key="4">
    <source>
        <dbReference type="EMBL" id="KAE9244213.1"/>
    </source>
</evidence>
<comment type="caution">
    <text evidence="3">The sequence shown here is derived from an EMBL/GenBank/DDBJ whole genome shotgun (WGS) entry which is preliminary data.</text>
</comment>
<dbReference type="InterPro" id="IPR046341">
    <property type="entry name" value="SET_dom_sf"/>
</dbReference>
<dbReference type="Gene3D" id="2.170.270.10">
    <property type="entry name" value="SET domain"/>
    <property type="match status" value="1"/>
</dbReference>
<feature type="region of interest" description="Disordered" evidence="1">
    <location>
        <begin position="1"/>
        <end position="122"/>
    </location>
</feature>
<protein>
    <recommendedName>
        <fullName evidence="2">SET domain-containing protein</fullName>
    </recommendedName>
</protein>
<accession>A0A6A3YXF0</accession>
<dbReference type="EMBL" id="QXGB01000196">
    <property type="protein sequence ID" value="KAE9225254.1"/>
    <property type="molecule type" value="Genomic_DNA"/>
</dbReference>
<gene>
    <name evidence="4" type="ORF">PF002_g7876</name>
    <name evidence="3" type="ORF">PF005_g5594</name>
</gene>
<dbReference type="Proteomes" id="UP000440367">
    <property type="component" value="Unassembled WGS sequence"/>
</dbReference>
<feature type="domain" description="SET" evidence="2">
    <location>
        <begin position="208"/>
        <end position="329"/>
    </location>
</feature>
<evidence type="ECO:0000259" key="2">
    <source>
        <dbReference type="PROSITE" id="PS50280"/>
    </source>
</evidence>
<reference evidence="5 6" key="1">
    <citation type="submission" date="2018-08" db="EMBL/GenBank/DDBJ databases">
        <title>Genomic investigation of the strawberry pathogen Phytophthora fragariae indicates pathogenicity is determined by transcriptional variation in three key races.</title>
        <authorList>
            <person name="Adams T.M."/>
            <person name="Armitage A.D."/>
            <person name="Sobczyk M.K."/>
            <person name="Bates H.J."/>
            <person name="Dunwell J.M."/>
            <person name="Nellist C.F."/>
            <person name="Harrison R.J."/>
        </authorList>
    </citation>
    <scope>NUCLEOTIDE SEQUENCE [LARGE SCALE GENOMIC DNA]</scope>
    <source>
        <strain evidence="4 6">BC-1</strain>
        <strain evidence="3 5">NOV-27</strain>
    </source>
</reference>
<evidence type="ECO:0000313" key="3">
    <source>
        <dbReference type="EMBL" id="KAE9225254.1"/>
    </source>
</evidence>
<organism evidence="3 5">
    <name type="scientific">Phytophthora fragariae</name>
    <dbReference type="NCBI Taxonomy" id="53985"/>
    <lineage>
        <taxon>Eukaryota</taxon>
        <taxon>Sar</taxon>
        <taxon>Stramenopiles</taxon>
        <taxon>Oomycota</taxon>
        <taxon>Peronosporomycetes</taxon>
        <taxon>Peronosporales</taxon>
        <taxon>Peronosporaceae</taxon>
        <taxon>Phytophthora</taxon>
    </lineage>
</organism>
<evidence type="ECO:0000313" key="5">
    <source>
        <dbReference type="Proteomes" id="UP000433483"/>
    </source>
</evidence>
<dbReference type="AlphaFoldDB" id="A0A6A3YXF0"/>
<proteinExistence type="predicted"/>